<evidence type="ECO:0008006" key="4">
    <source>
        <dbReference type="Google" id="ProtNLM"/>
    </source>
</evidence>
<comment type="caution">
    <text evidence="2">The sequence shown here is derived from an EMBL/GenBank/DDBJ whole genome shotgun (WGS) entry which is preliminary data.</text>
</comment>
<evidence type="ECO:0000313" key="3">
    <source>
        <dbReference type="Proteomes" id="UP001176806"/>
    </source>
</evidence>
<keyword evidence="1" id="KW-0812">Transmembrane</keyword>
<keyword evidence="3" id="KW-1185">Reference proteome</keyword>
<dbReference type="PANTHER" id="PTHR36394">
    <property type="entry name" value="OS01G0277700 PROTEIN"/>
    <property type="match status" value="1"/>
</dbReference>
<feature type="transmembrane region" description="Helical" evidence="1">
    <location>
        <begin position="144"/>
        <end position="164"/>
    </location>
</feature>
<gene>
    <name evidence="2" type="ORF">Q4Q40_05495</name>
</gene>
<feature type="transmembrane region" description="Helical" evidence="1">
    <location>
        <begin position="211"/>
        <end position="230"/>
    </location>
</feature>
<keyword evidence="1" id="KW-0472">Membrane</keyword>
<accession>A0ABT8WKP1</accession>
<evidence type="ECO:0000256" key="1">
    <source>
        <dbReference type="SAM" id="Phobius"/>
    </source>
</evidence>
<sequence length="232" mass="26577">MTDFNLICLTIVSISAMHTFSGPDHYLPFIVLSRSKKWRLSKTIFWTCLCGFAHVLSSVVLGILGIFLGVTVSKIFHIETIRGGFAAWLLLIFGVVYIFYAFYKLRKNKIHKHFNVSEEGDIYVFEHQHGQSVLPKKNYKVTPWVMFFIFALGPSEPLIPLIIYPYINYSFIEIGILITLYTFTTVFMMLSLVLLGFYGSKLINYQGFEKHIDLISGLAITICGIGMVFLEW</sequence>
<organism evidence="2 3">
    <name type="scientific">Flavivirga jejuensis</name>
    <dbReference type="NCBI Taxonomy" id="870487"/>
    <lineage>
        <taxon>Bacteria</taxon>
        <taxon>Pseudomonadati</taxon>
        <taxon>Bacteroidota</taxon>
        <taxon>Flavobacteriia</taxon>
        <taxon>Flavobacteriales</taxon>
        <taxon>Flavobacteriaceae</taxon>
        <taxon>Flavivirga</taxon>
    </lineage>
</organism>
<dbReference type="Proteomes" id="UP001176806">
    <property type="component" value="Unassembled WGS sequence"/>
</dbReference>
<proteinExistence type="predicted"/>
<keyword evidence="1" id="KW-1133">Transmembrane helix</keyword>
<name>A0ABT8WKP1_9FLAO</name>
<reference evidence="2" key="1">
    <citation type="submission" date="2023-07" db="EMBL/GenBank/DDBJ databases">
        <title>Two novel species in the genus Flavivirga.</title>
        <authorList>
            <person name="Kwon K."/>
        </authorList>
    </citation>
    <scope>NUCLEOTIDE SEQUENCE</scope>
    <source>
        <strain evidence="2">KACC 14158</strain>
    </source>
</reference>
<feature type="transmembrane region" description="Helical" evidence="1">
    <location>
        <begin position="85"/>
        <end position="103"/>
    </location>
</feature>
<evidence type="ECO:0000313" key="2">
    <source>
        <dbReference type="EMBL" id="MDO5973630.1"/>
    </source>
</evidence>
<protein>
    <recommendedName>
        <fullName evidence="4">Cytochrome C biogenesis DsbD-like protein</fullName>
    </recommendedName>
</protein>
<dbReference type="RefSeq" id="WP_303300737.1">
    <property type="nucleotide sequence ID" value="NZ_BAABDA010000051.1"/>
</dbReference>
<dbReference type="PANTHER" id="PTHR36394:SF1">
    <property type="entry name" value="OS01G0277700 PROTEIN"/>
    <property type="match status" value="1"/>
</dbReference>
<feature type="transmembrane region" description="Helical" evidence="1">
    <location>
        <begin position="176"/>
        <end position="199"/>
    </location>
</feature>
<dbReference type="EMBL" id="JAUOEL010000002">
    <property type="protein sequence ID" value="MDO5973630.1"/>
    <property type="molecule type" value="Genomic_DNA"/>
</dbReference>
<feature type="transmembrane region" description="Helical" evidence="1">
    <location>
        <begin position="44"/>
        <end position="73"/>
    </location>
</feature>